<dbReference type="PRINTS" id="PR00445">
    <property type="entry name" value="HUPFHYPC"/>
</dbReference>
<comment type="caution">
    <text evidence="2">The sequence shown here is derived from an EMBL/GenBank/DDBJ whole genome shotgun (WGS) entry which is preliminary data.</text>
</comment>
<dbReference type="AlphaFoldDB" id="A0A2M7T5F6"/>
<evidence type="ECO:0000256" key="1">
    <source>
        <dbReference type="ARBA" id="ARBA00006018"/>
    </source>
</evidence>
<dbReference type="PANTHER" id="PTHR35177">
    <property type="entry name" value="HYDROGENASE MATURATION FACTOR HYBG"/>
    <property type="match status" value="1"/>
</dbReference>
<reference evidence="3" key="1">
    <citation type="submission" date="2017-09" db="EMBL/GenBank/DDBJ databases">
        <title>Depth-based differentiation of microbial function through sediment-hosted aquifers and enrichment of novel symbionts in the deep terrestrial subsurface.</title>
        <authorList>
            <person name="Probst A.J."/>
            <person name="Ladd B."/>
            <person name="Jarett J.K."/>
            <person name="Geller-Mcgrath D.E."/>
            <person name="Sieber C.M.K."/>
            <person name="Emerson J.B."/>
            <person name="Anantharaman K."/>
            <person name="Thomas B.C."/>
            <person name="Malmstrom R."/>
            <person name="Stieglmeier M."/>
            <person name="Klingl A."/>
            <person name="Woyke T."/>
            <person name="Ryan C.M."/>
            <person name="Banfield J.F."/>
        </authorList>
    </citation>
    <scope>NUCLEOTIDE SEQUENCE [LARGE SCALE GENOMIC DNA]</scope>
</reference>
<dbReference type="FunFam" id="2.30.30.140:FF:000022">
    <property type="entry name" value="Hydrogenase assembly chaperone HybG"/>
    <property type="match status" value="1"/>
</dbReference>
<dbReference type="EMBL" id="PFNG01000241">
    <property type="protein sequence ID" value="PIZ35427.1"/>
    <property type="molecule type" value="Genomic_DNA"/>
</dbReference>
<gene>
    <name evidence="2" type="primary">hypC</name>
    <name evidence="2" type="ORF">COY37_10385</name>
</gene>
<dbReference type="PROSITE" id="PS01097">
    <property type="entry name" value="HUPF_HYPC"/>
    <property type="match status" value="1"/>
</dbReference>
<sequence length="77" mass="8514">MCLAVPAKIVEIDEATFSASIDVMGNIRKISVMLTPEAKLGSWVLVHAGQAINVVSDEEARASLEIWEELLRDEQQF</sequence>
<proteinExistence type="inferred from homology"/>
<dbReference type="GO" id="GO:0005506">
    <property type="term" value="F:iron ion binding"/>
    <property type="evidence" value="ECO:0007669"/>
    <property type="project" value="TreeGrafter"/>
</dbReference>
<name>A0A2M7T5F6_9ACTN</name>
<accession>A0A2M7T5F6</accession>
<protein>
    <submittedName>
        <fullName evidence="2">HypC/HybG/HupF family hydrogenase formation chaperone</fullName>
    </submittedName>
</protein>
<dbReference type="RefSeq" id="WP_286677523.1">
    <property type="nucleotide sequence ID" value="NZ_MNXI01000012.1"/>
</dbReference>
<evidence type="ECO:0000313" key="3">
    <source>
        <dbReference type="Proteomes" id="UP000230956"/>
    </source>
</evidence>
<dbReference type="SUPFAM" id="SSF159127">
    <property type="entry name" value="HupF/HypC-like"/>
    <property type="match status" value="1"/>
</dbReference>
<evidence type="ECO:0000313" key="2">
    <source>
        <dbReference type="EMBL" id="PIZ35427.1"/>
    </source>
</evidence>
<comment type="similarity">
    <text evidence="1">Belongs to the HupF/HypC family.</text>
</comment>
<dbReference type="NCBIfam" id="TIGR00074">
    <property type="entry name" value="hypC_hupF"/>
    <property type="match status" value="1"/>
</dbReference>
<dbReference type="GO" id="GO:1902670">
    <property type="term" value="F:carbon dioxide binding"/>
    <property type="evidence" value="ECO:0007669"/>
    <property type="project" value="TreeGrafter"/>
</dbReference>
<organism evidence="2 3">
    <name type="scientific">Candidatus Aquicultor secundus</name>
    <dbReference type="NCBI Taxonomy" id="1973895"/>
    <lineage>
        <taxon>Bacteria</taxon>
        <taxon>Bacillati</taxon>
        <taxon>Actinomycetota</taxon>
        <taxon>Candidatus Aquicultoria</taxon>
        <taxon>Candidatus Aquicultorales</taxon>
        <taxon>Candidatus Aquicultoraceae</taxon>
        <taxon>Candidatus Aquicultor</taxon>
    </lineage>
</organism>
<dbReference type="InterPro" id="IPR001109">
    <property type="entry name" value="Hydrogenase_HupF/HypC"/>
</dbReference>
<dbReference type="Proteomes" id="UP000230956">
    <property type="component" value="Unassembled WGS sequence"/>
</dbReference>
<dbReference type="PANTHER" id="PTHR35177:SF2">
    <property type="entry name" value="HYDROGENASE MATURATION FACTOR HYBG"/>
    <property type="match status" value="1"/>
</dbReference>
<dbReference type="GO" id="GO:0051604">
    <property type="term" value="P:protein maturation"/>
    <property type="evidence" value="ECO:0007669"/>
    <property type="project" value="TreeGrafter"/>
</dbReference>
<dbReference type="InterPro" id="IPR019812">
    <property type="entry name" value="Hydgase_assmbl_chp_CS"/>
</dbReference>
<dbReference type="Pfam" id="PF01455">
    <property type="entry name" value="HupF_HypC"/>
    <property type="match status" value="1"/>
</dbReference>
<dbReference type="Gene3D" id="2.30.30.140">
    <property type="match status" value="1"/>
</dbReference>